<evidence type="ECO:0000313" key="2">
    <source>
        <dbReference type="Proteomes" id="UP000551353"/>
    </source>
</evidence>
<evidence type="ECO:0000313" key="1">
    <source>
        <dbReference type="EMBL" id="MBB4232410.1"/>
    </source>
</evidence>
<keyword evidence="2" id="KW-1185">Reference proteome</keyword>
<dbReference type="EMBL" id="JACIFX010000012">
    <property type="protein sequence ID" value="MBB4232410.1"/>
    <property type="molecule type" value="Genomic_DNA"/>
</dbReference>
<accession>A0ABR6IWW6</accession>
<dbReference type="Proteomes" id="UP000551353">
    <property type="component" value="Unassembled WGS sequence"/>
</dbReference>
<gene>
    <name evidence="1" type="ORF">GGD56_006306</name>
</gene>
<comment type="caution">
    <text evidence="1">The sequence shown here is derived from an EMBL/GenBank/DDBJ whole genome shotgun (WGS) entry which is preliminary data.</text>
</comment>
<proteinExistence type="predicted"/>
<reference evidence="1 2" key="1">
    <citation type="submission" date="2020-08" db="EMBL/GenBank/DDBJ databases">
        <title>Genomic Encyclopedia of Type Strains, Phase IV (KMG-V): Genome sequencing to study the core and pangenomes of soil and plant-associated prokaryotes.</title>
        <authorList>
            <person name="Whitman W."/>
        </authorList>
    </citation>
    <scope>NUCLEOTIDE SEQUENCE [LARGE SCALE GENOMIC DNA]</scope>
    <source>
        <strain evidence="1 2">SEMIA 4087</strain>
    </source>
</reference>
<sequence length="34" mass="3508">MQTDLVSAIGKPITGAFIAVRIIPAEAEVRALGV</sequence>
<protein>
    <submittedName>
        <fullName evidence="1">Uncharacterized protein</fullName>
    </submittedName>
</protein>
<organism evidence="1 2">
    <name type="scientific">Rhizobium mongolense</name>
    <dbReference type="NCBI Taxonomy" id="57676"/>
    <lineage>
        <taxon>Bacteria</taxon>
        <taxon>Pseudomonadati</taxon>
        <taxon>Pseudomonadota</taxon>
        <taxon>Alphaproteobacteria</taxon>
        <taxon>Hyphomicrobiales</taxon>
        <taxon>Rhizobiaceae</taxon>
        <taxon>Rhizobium/Agrobacterium group</taxon>
        <taxon>Rhizobium</taxon>
    </lineage>
</organism>
<name>A0ABR6IWW6_9HYPH</name>